<dbReference type="EMBL" id="FQUJ01000006">
    <property type="protein sequence ID" value="SHE99521.1"/>
    <property type="molecule type" value="Genomic_DNA"/>
</dbReference>
<sequence length="98" mass="10859">MNKTYQELCDENRALRDDLDEAKTLLQQTLSAVLDLRHERSTLREAKDATEARLDAMRDQVRKARLFAGDNLPAATGLALVTMLESAMKGGPDGSVQQ</sequence>
<proteinExistence type="predicted"/>
<evidence type="ECO:0000313" key="3">
    <source>
        <dbReference type="Proteomes" id="UP000184346"/>
    </source>
</evidence>
<keyword evidence="1" id="KW-0175">Coiled coil</keyword>
<evidence type="ECO:0000313" key="2">
    <source>
        <dbReference type="EMBL" id="SHE99521.1"/>
    </source>
</evidence>
<dbReference type="AlphaFoldDB" id="A0A1M4Y1A1"/>
<accession>A0A1M4Y1A1</accession>
<keyword evidence="3" id="KW-1185">Reference proteome</keyword>
<organism evidence="2 3">
    <name type="scientific">Modicisalibacter ilicicola DSM 19980</name>
    <dbReference type="NCBI Taxonomy" id="1121942"/>
    <lineage>
        <taxon>Bacteria</taxon>
        <taxon>Pseudomonadati</taxon>
        <taxon>Pseudomonadota</taxon>
        <taxon>Gammaproteobacteria</taxon>
        <taxon>Oceanospirillales</taxon>
        <taxon>Halomonadaceae</taxon>
        <taxon>Modicisalibacter</taxon>
    </lineage>
</organism>
<dbReference type="Proteomes" id="UP000184346">
    <property type="component" value="Unassembled WGS sequence"/>
</dbReference>
<dbReference type="RefSeq" id="WP_072821440.1">
    <property type="nucleotide sequence ID" value="NZ_FQUJ01000006.1"/>
</dbReference>
<feature type="coiled-coil region" evidence="1">
    <location>
        <begin position="5"/>
        <end position="60"/>
    </location>
</feature>
<protein>
    <submittedName>
        <fullName evidence="2">Uncharacterized protein</fullName>
    </submittedName>
</protein>
<dbReference type="STRING" id="1121942.SAMN02745148_01547"/>
<gene>
    <name evidence="2" type="ORF">SAMN02745148_01547</name>
</gene>
<name>A0A1M4Y1A1_9GAMM</name>
<evidence type="ECO:0000256" key="1">
    <source>
        <dbReference type="SAM" id="Coils"/>
    </source>
</evidence>
<reference evidence="2 3" key="1">
    <citation type="submission" date="2016-11" db="EMBL/GenBank/DDBJ databases">
        <authorList>
            <person name="Jaros S."/>
            <person name="Januszkiewicz K."/>
            <person name="Wedrychowicz H."/>
        </authorList>
    </citation>
    <scope>NUCLEOTIDE SEQUENCE [LARGE SCALE GENOMIC DNA]</scope>
    <source>
        <strain evidence="2 3">DSM 19980</strain>
    </source>
</reference>